<evidence type="ECO:0000313" key="1">
    <source>
        <dbReference type="EMBL" id="GJE67978.1"/>
    </source>
</evidence>
<keyword evidence="2" id="KW-1185">Reference proteome</keyword>
<comment type="caution">
    <text evidence="1">The sequence shown here is derived from an EMBL/GenBank/DDBJ whole genome shotgun (WGS) entry which is preliminary data.</text>
</comment>
<reference evidence="1" key="1">
    <citation type="journal article" date="2021" name="Front. Microbiol.">
        <title>Comprehensive Comparative Genomics and Phenotyping of Methylobacterium Species.</title>
        <authorList>
            <person name="Alessa O."/>
            <person name="Ogura Y."/>
            <person name="Fujitani Y."/>
            <person name="Takami H."/>
            <person name="Hayashi T."/>
            <person name="Sahin N."/>
            <person name="Tani A."/>
        </authorList>
    </citation>
    <scope>NUCLEOTIDE SEQUENCE</scope>
    <source>
        <strain evidence="1">NBRC 15686</strain>
    </source>
</reference>
<evidence type="ECO:0000313" key="2">
    <source>
        <dbReference type="Proteomes" id="UP001055039"/>
    </source>
</evidence>
<dbReference type="RefSeq" id="WP_238228858.1">
    <property type="nucleotide sequence ID" value="NZ_BAAADH010000018.1"/>
</dbReference>
<gene>
    <name evidence="1" type="ORF">LNAOJCKE_5214</name>
</gene>
<dbReference type="Proteomes" id="UP001055039">
    <property type="component" value="Unassembled WGS sequence"/>
</dbReference>
<reference evidence="1" key="2">
    <citation type="submission" date="2021-08" db="EMBL/GenBank/DDBJ databases">
        <authorList>
            <person name="Tani A."/>
            <person name="Ola A."/>
            <person name="Ogura Y."/>
            <person name="Katsura K."/>
            <person name="Hayashi T."/>
        </authorList>
    </citation>
    <scope>NUCLEOTIDE SEQUENCE</scope>
    <source>
        <strain evidence="1">NBRC 15686</strain>
    </source>
</reference>
<proteinExistence type="predicted"/>
<evidence type="ECO:0008006" key="3">
    <source>
        <dbReference type="Google" id="ProtNLM"/>
    </source>
</evidence>
<accession>A0ABQ4UL86</accession>
<name>A0ABQ4UL86_9HYPH</name>
<organism evidence="1 2">
    <name type="scientific">Methylorubrum aminovorans</name>
    <dbReference type="NCBI Taxonomy" id="269069"/>
    <lineage>
        <taxon>Bacteria</taxon>
        <taxon>Pseudomonadati</taxon>
        <taxon>Pseudomonadota</taxon>
        <taxon>Alphaproteobacteria</taxon>
        <taxon>Hyphomicrobiales</taxon>
        <taxon>Methylobacteriaceae</taxon>
        <taxon>Methylorubrum</taxon>
    </lineage>
</organism>
<dbReference type="EMBL" id="BPRC01000039">
    <property type="protein sequence ID" value="GJE67978.1"/>
    <property type="molecule type" value="Genomic_DNA"/>
</dbReference>
<protein>
    <recommendedName>
        <fullName evidence="3">ArsR family transcriptional regulator</fullName>
    </recommendedName>
</protein>
<sequence length="132" mass="13982">MTLAEPLAGRQGAGSRATSQRWVAMISNEQQSVTAEIVAKHQALVVLRILIDDELRGAANEAVLSDLLDVHGLGCTRASLRSCLRFLEQSGLIAAAVVDELAVARITNEGAEVAHGRATAENVLPFTASCLY</sequence>